<dbReference type="Proteomes" id="UP000032300">
    <property type="component" value="Chromosome"/>
</dbReference>
<sequence>MLLHLKYGSITLILAARRWPALPASCAAVAAVLAAGGFGASFPGWWEMLSPGSAVGLVGLVLAGGAGLLAFHLAGVAGNSSRATARGWRAPLVAALVPVATIPAIGVAALVVPLVAAIGLRPETRGERTAAIAAVLACAAAFVAANLSSPETGCLASLTMLAAAWFLSTRPAIQAANDNPSLERMRYDWMLPDPRAYARQRAGTRDTGNGE</sequence>
<name>A0A7U4J9Z4_9SPHN</name>
<evidence type="ECO:0000313" key="2">
    <source>
        <dbReference type="EMBL" id="AJP72877.1"/>
    </source>
</evidence>
<dbReference type="AlphaFoldDB" id="A0A7U4J9Z4"/>
<dbReference type="RefSeq" id="WP_044333407.1">
    <property type="nucleotide sequence ID" value="NZ_CP010836.1"/>
</dbReference>
<accession>A0A7U4J9Z4</accession>
<keyword evidence="1" id="KW-1133">Transmembrane helix</keyword>
<proteinExistence type="predicted"/>
<feature type="transmembrane region" description="Helical" evidence="1">
    <location>
        <begin position="90"/>
        <end position="118"/>
    </location>
</feature>
<protein>
    <submittedName>
        <fullName evidence="2">Uncharacterized protein</fullName>
    </submittedName>
</protein>
<evidence type="ECO:0000313" key="3">
    <source>
        <dbReference type="Proteomes" id="UP000032300"/>
    </source>
</evidence>
<evidence type="ECO:0000256" key="1">
    <source>
        <dbReference type="SAM" id="Phobius"/>
    </source>
</evidence>
<dbReference type="EMBL" id="CP010836">
    <property type="protein sequence ID" value="AJP72877.1"/>
    <property type="molecule type" value="Genomic_DNA"/>
</dbReference>
<feature type="transmembrane region" description="Helical" evidence="1">
    <location>
        <begin position="21"/>
        <end position="42"/>
    </location>
</feature>
<feature type="transmembrane region" description="Helical" evidence="1">
    <location>
        <begin position="130"/>
        <end position="147"/>
    </location>
</feature>
<organism evidence="2 3">
    <name type="scientific">Sphingomonas hengshuiensis</name>
    <dbReference type="NCBI Taxonomy" id="1609977"/>
    <lineage>
        <taxon>Bacteria</taxon>
        <taxon>Pseudomonadati</taxon>
        <taxon>Pseudomonadota</taxon>
        <taxon>Alphaproteobacteria</taxon>
        <taxon>Sphingomonadales</taxon>
        <taxon>Sphingomonadaceae</taxon>
        <taxon>Sphingomonas</taxon>
    </lineage>
</organism>
<keyword evidence="3" id="KW-1185">Reference proteome</keyword>
<feature type="transmembrane region" description="Helical" evidence="1">
    <location>
        <begin position="54"/>
        <end position="78"/>
    </location>
</feature>
<gene>
    <name evidence="2" type="ORF">TS85_15425</name>
</gene>
<dbReference type="KEGG" id="sphi:TS85_15425"/>
<keyword evidence="1" id="KW-0472">Membrane</keyword>
<keyword evidence="1" id="KW-0812">Transmembrane</keyword>
<dbReference type="OrthoDB" id="9942817at2"/>
<reference evidence="2 3" key="2">
    <citation type="submission" date="2015-02" db="EMBL/GenBank/DDBJ databases">
        <title>The complete genome of Sphingomonas hengshuiensis sp. WHSC-8 isolated from soil of Hengshui Lake.</title>
        <authorList>
            <person name="Wei S."/>
            <person name="Guo J."/>
            <person name="Su C."/>
            <person name="Wu R."/>
            <person name="Zhang Z."/>
            <person name="Liang K."/>
            <person name="Li H."/>
            <person name="Wang T."/>
            <person name="Liu H."/>
            <person name="Zhang C."/>
            <person name="Li Z."/>
            <person name="Wang Q."/>
            <person name="Meng J."/>
        </authorList>
    </citation>
    <scope>NUCLEOTIDE SEQUENCE [LARGE SCALE GENOMIC DNA]</scope>
    <source>
        <strain evidence="2 3">WHSC-8</strain>
    </source>
</reference>
<reference evidence="2 3" key="1">
    <citation type="journal article" date="2015" name="Int. J. Syst. Evol. Microbiol.">
        <title>Sphingomonas hengshuiensis sp. nov., isolated from lake wetland.</title>
        <authorList>
            <person name="Wei S."/>
            <person name="Wang T."/>
            <person name="Liu H."/>
            <person name="Zhang C."/>
            <person name="Guo J."/>
            <person name="Wang Q."/>
            <person name="Liang K."/>
            <person name="Zhang Z."/>
        </authorList>
    </citation>
    <scope>NUCLEOTIDE SEQUENCE [LARGE SCALE GENOMIC DNA]</scope>
    <source>
        <strain evidence="2 3">WHSC-8</strain>
    </source>
</reference>